<comment type="caution">
    <text evidence="2">The sequence shown here is derived from an EMBL/GenBank/DDBJ whole genome shotgun (WGS) entry which is preliminary data.</text>
</comment>
<keyword evidence="3" id="KW-1185">Reference proteome</keyword>
<dbReference type="PANTHER" id="PTHR32502:SF23">
    <property type="entry name" value="TRANSPORT PROTEIN, PTS SYSTEM"/>
    <property type="match status" value="1"/>
</dbReference>
<dbReference type="InterPro" id="IPR050303">
    <property type="entry name" value="GatZ_KbaZ_carbometab"/>
</dbReference>
<sequence length="267" mass="29044">MRTSEGKITKKDLRGLFLRSLPMEASFSYESMMSMAYAYCMKPIITKLYDDPEKQKDAMQRHIEFFNCTSACTPFILGASAAMEEQNAMDPQYDTGAINQVKSDLMGPLASLGDTIFWGVLRMAAAGIGISLALQGSYLGPVLFVLLFNVPNFLFRYFGAVLGYEKGPSLIRELSQSGVVERLTWALNILGLVIIGGMTAFMVRVQTPLTIAGVSVQAGLDHVLPGLAALLFTLLLYWLMKKNVSSNWLIAGCLLLGVAAGMCGILA</sequence>
<feature type="transmembrane region" description="Helical" evidence="1">
    <location>
        <begin position="247"/>
        <end position="266"/>
    </location>
</feature>
<reference evidence="2" key="1">
    <citation type="submission" date="2020-08" db="EMBL/GenBank/DDBJ databases">
        <title>Genome public.</title>
        <authorList>
            <person name="Liu C."/>
            <person name="Sun Q."/>
        </authorList>
    </citation>
    <scope>NUCLEOTIDE SEQUENCE</scope>
    <source>
        <strain evidence="2">NSJ-64</strain>
    </source>
</reference>
<keyword evidence="1" id="KW-1133">Transmembrane helix</keyword>
<dbReference type="PROSITE" id="PS51108">
    <property type="entry name" value="PTS_EIID"/>
    <property type="match status" value="1"/>
</dbReference>
<dbReference type="GO" id="GO:0009401">
    <property type="term" value="P:phosphoenolpyruvate-dependent sugar phosphotransferase system"/>
    <property type="evidence" value="ECO:0007669"/>
    <property type="project" value="InterPro"/>
</dbReference>
<proteinExistence type="predicted"/>
<feature type="transmembrane region" description="Helical" evidence="1">
    <location>
        <begin position="223"/>
        <end position="240"/>
    </location>
</feature>
<evidence type="ECO:0000313" key="2">
    <source>
        <dbReference type="EMBL" id="MBC8585292.1"/>
    </source>
</evidence>
<evidence type="ECO:0000313" key="3">
    <source>
        <dbReference type="Proteomes" id="UP000623678"/>
    </source>
</evidence>
<protein>
    <submittedName>
        <fullName evidence="2">PTS system mannose/fructose/sorbose family transporter subunit IID</fullName>
    </submittedName>
</protein>
<organism evidence="2 3">
    <name type="scientific">Youxingia wuxianensis</name>
    <dbReference type="NCBI Taxonomy" id="2763678"/>
    <lineage>
        <taxon>Bacteria</taxon>
        <taxon>Bacillati</taxon>
        <taxon>Bacillota</taxon>
        <taxon>Clostridia</taxon>
        <taxon>Eubacteriales</taxon>
        <taxon>Oscillospiraceae</taxon>
        <taxon>Youxingia</taxon>
    </lineage>
</organism>
<gene>
    <name evidence="2" type="ORF">H8705_06815</name>
</gene>
<keyword evidence="1" id="KW-0472">Membrane</keyword>
<dbReference type="RefSeq" id="WP_262395076.1">
    <property type="nucleotide sequence ID" value="NZ_JACRTD010000004.1"/>
</dbReference>
<keyword evidence="1" id="KW-0812">Transmembrane</keyword>
<name>A0A926ERH8_9FIRM</name>
<dbReference type="AlphaFoldDB" id="A0A926ERH8"/>
<feature type="transmembrane region" description="Helical" evidence="1">
    <location>
        <begin position="142"/>
        <end position="164"/>
    </location>
</feature>
<feature type="transmembrane region" description="Helical" evidence="1">
    <location>
        <begin position="185"/>
        <end position="203"/>
    </location>
</feature>
<dbReference type="PANTHER" id="PTHR32502">
    <property type="entry name" value="N-ACETYLGALACTOSAMINE PERMEASE II COMPONENT-RELATED"/>
    <property type="match status" value="1"/>
</dbReference>
<dbReference type="InterPro" id="IPR004704">
    <property type="entry name" value="PTS_IID_man"/>
</dbReference>
<accession>A0A926ERH8</accession>
<dbReference type="Pfam" id="PF03613">
    <property type="entry name" value="EIID-AGA"/>
    <property type="match status" value="1"/>
</dbReference>
<evidence type="ECO:0000256" key="1">
    <source>
        <dbReference type="SAM" id="Phobius"/>
    </source>
</evidence>
<dbReference type="GO" id="GO:0005886">
    <property type="term" value="C:plasma membrane"/>
    <property type="evidence" value="ECO:0007669"/>
    <property type="project" value="TreeGrafter"/>
</dbReference>
<dbReference type="EMBL" id="JACRTD010000004">
    <property type="protein sequence ID" value="MBC8585292.1"/>
    <property type="molecule type" value="Genomic_DNA"/>
</dbReference>
<feature type="transmembrane region" description="Helical" evidence="1">
    <location>
        <begin position="116"/>
        <end position="136"/>
    </location>
</feature>
<dbReference type="Proteomes" id="UP000623678">
    <property type="component" value="Unassembled WGS sequence"/>
</dbReference>